<sequence>MEKTLRKVIVPLQQYDRFTKPFSFQRKRGEQSTAEAKKILFTIIVMKKRGRD</sequence>
<name>A0A0A9G4S0_ARUDO</name>
<reference evidence="1" key="1">
    <citation type="submission" date="2014-09" db="EMBL/GenBank/DDBJ databases">
        <authorList>
            <person name="Magalhaes I.L.F."/>
            <person name="Oliveira U."/>
            <person name="Santos F.R."/>
            <person name="Vidigal T.H.D.A."/>
            <person name="Brescovit A.D."/>
            <person name="Santos A.J."/>
        </authorList>
    </citation>
    <scope>NUCLEOTIDE SEQUENCE</scope>
    <source>
        <tissue evidence="1">Shoot tissue taken approximately 20 cm above the soil surface</tissue>
    </source>
</reference>
<dbReference type="EMBL" id="GBRH01182288">
    <property type="protein sequence ID" value="JAE15608.1"/>
    <property type="molecule type" value="Transcribed_RNA"/>
</dbReference>
<proteinExistence type="predicted"/>
<protein>
    <submittedName>
        <fullName evidence="1">Uncharacterized protein</fullName>
    </submittedName>
</protein>
<accession>A0A0A9G4S0</accession>
<dbReference type="AlphaFoldDB" id="A0A0A9G4S0"/>
<evidence type="ECO:0000313" key="1">
    <source>
        <dbReference type="EMBL" id="JAE15608.1"/>
    </source>
</evidence>
<organism evidence="1">
    <name type="scientific">Arundo donax</name>
    <name type="common">Giant reed</name>
    <name type="synonym">Donax arundinaceus</name>
    <dbReference type="NCBI Taxonomy" id="35708"/>
    <lineage>
        <taxon>Eukaryota</taxon>
        <taxon>Viridiplantae</taxon>
        <taxon>Streptophyta</taxon>
        <taxon>Embryophyta</taxon>
        <taxon>Tracheophyta</taxon>
        <taxon>Spermatophyta</taxon>
        <taxon>Magnoliopsida</taxon>
        <taxon>Liliopsida</taxon>
        <taxon>Poales</taxon>
        <taxon>Poaceae</taxon>
        <taxon>PACMAD clade</taxon>
        <taxon>Arundinoideae</taxon>
        <taxon>Arundineae</taxon>
        <taxon>Arundo</taxon>
    </lineage>
</organism>
<reference evidence="1" key="2">
    <citation type="journal article" date="2015" name="Data Brief">
        <title>Shoot transcriptome of the giant reed, Arundo donax.</title>
        <authorList>
            <person name="Barrero R.A."/>
            <person name="Guerrero F.D."/>
            <person name="Moolhuijzen P."/>
            <person name="Goolsby J.A."/>
            <person name="Tidwell J."/>
            <person name="Bellgard S.E."/>
            <person name="Bellgard M.I."/>
        </authorList>
    </citation>
    <scope>NUCLEOTIDE SEQUENCE</scope>
    <source>
        <tissue evidence="1">Shoot tissue taken approximately 20 cm above the soil surface</tissue>
    </source>
</reference>